<proteinExistence type="predicted"/>
<evidence type="ECO:0000313" key="2">
    <source>
        <dbReference type="EMBL" id="GAY21963.1"/>
    </source>
</evidence>
<dbReference type="AlphaFoldDB" id="A0A292ZGJ6"/>
<protein>
    <recommendedName>
        <fullName evidence="1">DUF6878 domain-containing protein</fullName>
    </recommendedName>
</protein>
<dbReference type="RefSeq" id="WP_099185954.1">
    <property type="nucleotide sequence ID" value="NZ_BEWI01000031.1"/>
</dbReference>
<sequence length="153" mass="16678">MTDFKVALAEFSARQAEREAQTQAELQHLKQAVIPCLRQAGIAKVEIRFDGSGDSGAVEEIVCLDATDATLACPETVLDPIPNDRPDDADLADPVLLPAALESLAYLALERHHPGWENNDGAGGQLEIDVGEATFVLECNVRFTDYNQHYTEL</sequence>
<feature type="domain" description="DUF6878" evidence="1">
    <location>
        <begin position="29"/>
        <end position="151"/>
    </location>
</feature>
<gene>
    <name evidence="2" type="ORF">SFOMI_2516</name>
</gene>
<comment type="caution">
    <text evidence="2">The sequence shown here is derived from an EMBL/GenBank/DDBJ whole genome shotgun (WGS) entry which is preliminary data.</text>
</comment>
<reference evidence="2 3" key="2">
    <citation type="journal article" date="2013" name="Environ. Sci. Technol.">
        <title>The 4-tert-butylphenol-utilizing bacterium Sphingobium fuliginis OMI can degrade bisphenols via phenolic ring hydroxylation and meta-cleavage pathway.</title>
        <authorList>
            <person name="Ogata Y."/>
            <person name="Goda S."/>
            <person name="Toyama T."/>
            <person name="Sei K."/>
            <person name="Ike M."/>
        </authorList>
    </citation>
    <scope>NUCLEOTIDE SEQUENCE [LARGE SCALE GENOMIC DNA]</scope>
    <source>
        <strain evidence="2 3">OMI</strain>
    </source>
</reference>
<dbReference type="Proteomes" id="UP000221538">
    <property type="component" value="Unassembled WGS sequence"/>
</dbReference>
<reference evidence="2 3" key="1">
    <citation type="journal article" date="2013" name="Biodegradation">
        <title>Occurrence of 4-tert-butylphenol (4-t-BP) biodegradation in an aquatic sample caused by the presence of Spirodela polyrrhiza and isolation of a 4-t-BP-utilizing bacterium.</title>
        <authorList>
            <person name="Ogata Y."/>
            <person name="Toyama T."/>
            <person name="Yu N."/>
            <person name="Wang X."/>
            <person name="Sei K."/>
            <person name="Ike M."/>
        </authorList>
    </citation>
    <scope>NUCLEOTIDE SEQUENCE [LARGE SCALE GENOMIC DNA]</scope>
    <source>
        <strain evidence="2 3">OMI</strain>
    </source>
</reference>
<evidence type="ECO:0000259" key="1">
    <source>
        <dbReference type="Pfam" id="PF21798"/>
    </source>
</evidence>
<dbReference type="Pfam" id="PF21798">
    <property type="entry name" value="DUF6878"/>
    <property type="match status" value="1"/>
</dbReference>
<accession>A0A292ZGJ6</accession>
<evidence type="ECO:0000313" key="3">
    <source>
        <dbReference type="Proteomes" id="UP000221538"/>
    </source>
</evidence>
<dbReference type="EMBL" id="BEWI01000031">
    <property type="protein sequence ID" value="GAY21963.1"/>
    <property type="molecule type" value="Genomic_DNA"/>
</dbReference>
<dbReference type="InterPro" id="IPR049243">
    <property type="entry name" value="DUF6878"/>
</dbReference>
<organism evidence="2 3">
    <name type="scientific">Sphingobium fuliginis (strain ATCC 27551)</name>
    <dbReference type="NCBI Taxonomy" id="336203"/>
    <lineage>
        <taxon>Bacteria</taxon>
        <taxon>Pseudomonadati</taxon>
        <taxon>Pseudomonadota</taxon>
        <taxon>Alphaproteobacteria</taxon>
        <taxon>Sphingomonadales</taxon>
        <taxon>Sphingomonadaceae</taxon>
        <taxon>Sphingobium</taxon>
    </lineage>
</organism>
<name>A0A292ZGJ6_SPHSA</name>